<keyword evidence="6 7" id="KW-0472">Membrane</keyword>
<dbReference type="Pfam" id="PF00528">
    <property type="entry name" value="BPD_transp_1"/>
    <property type="match status" value="1"/>
</dbReference>
<protein>
    <submittedName>
        <fullName evidence="9">ABC transporter permease</fullName>
    </submittedName>
</protein>
<dbReference type="CDD" id="cd06261">
    <property type="entry name" value="TM_PBP2"/>
    <property type="match status" value="1"/>
</dbReference>
<dbReference type="InterPro" id="IPR000515">
    <property type="entry name" value="MetI-like"/>
</dbReference>
<feature type="transmembrane region" description="Helical" evidence="7">
    <location>
        <begin position="9"/>
        <end position="27"/>
    </location>
</feature>
<dbReference type="GO" id="GO:0055085">
    <property type="term" value="P:transmembrane transport"/>
    <property type="evidence" value="ECO:0007669"/>
    <property type="project" value="InterPro"/>
</dbReference>
<evidence type="ECO:0000313" key="10">
    <source>
        <dbReference type="Proteomes" id="UP000761264"/>
    </source>
</evidence>
<dbReference type="RefSeq" id="WP_167229593.1">
    <property type="nucleotide sequence ID" value="NZ_JAAQPH010000025.1"/>
</dbReference>
<evidence type="ECO:0000256" key="4">
    <source>
        <dbReference type="ARBA" id="ARBA00022692"/>
    </source>
</evidence>
<keyword evidence="3" id="KW-1003">Cell membrane</keyword>
<reference evidence="9" key="1">
    <citation type="submission" date="2020-03" db="EMBL/GenBank/DDBJ databases">
        <title>Genome of Pelagibius litoralis DSM 21314T.</title>
        <authorList>
            <person name="Wang G."/>
        </authorList>
    </citation>
    <scope>NUCLEOTIDE SEQUENCE</scope>
    <source>
        <strain evidence="9">DSM 21314</strain>
    </source>
</reference>
<evidence type="ECO:0000256" key="3">
    <source>
        <dbReference type="ARBA" id="ARBA00022475"/>
    </source>
</evidence>
<keyword evidence="4 7" id="KW-0812">Transmembrane</keyword>
<comment type="caution">
    <text evidence="9">The sequence shown here is derived from an EMBL/GenBank/DDBJ whole genome shotgun (WGS) entry which is preliminary data.</text>
</comment>
<dbReference type="Pfam" id="PF19300">
    <property type="entry name" value="BPD_transp_1_N"/>
    <property type="match status" value="1"/>
</dbReference>
<dbReference type="SUPFAM" id="SSF161098">
    <property type="entry name" value="MetI-like"/>
    <property type="match status" value="1"/>
</dbReference>
<dbReference type="Proteomes" id="UP000761264">
    <property type="component" value="Unassembled WGS sequence"/>
</dbReference>
<evidence type="ECO:0000256" key="7">
    <source>
        <dbReference type="RuleBase" id="RU363032"/>
    </source>
</evidence>
<evidence type="ECO:0000256" key="1">
    <source>
        <dbReference type="ARBA" id="ARBA00004651"/>
    </source>
</evidence>
<feature type="domain" description="ABC transmembrane type-1" evidence="8">
    <location>
        <begin position="101"/>
        <end position="311"/>
    </location>
</feature>
<dbReference type="PANTHER" id="PTHR30465">
    <property type="entry name" value="INNER MEMBRANE ABC TRANSPORTER"/>
    <property type="match status" value="1"/>
</dbReference>
<dbReference type="InterPro" id="IPR045621">
    <property type="entry name" value="BPD_transp_1_N"/>
</dbReference>
<proteinExistence type="inferred from homology"/>
<dbReference type="GO" id="GO:0005886">
    <property type="term" value="C:plasma membrane"/>
    <property type="evidence" value="ECO:0007669"/>
    <property type="project" value="UniProtKB-SubCell"/>
</dbReference>
<evidence type="ECO:0000256" key="2">
    <source>
        <dbReference type="ARBA" id="ARBA00022448"/>
    </source>
</evidence>
<feature type="transmembrane region" description="Helical" evidence="7">
    <location>
        <begin position="293"/>
        <end position="317"/>
    </location>
</feature>
<feature type="transmembrane region" description="Helical" evidence="7">
    <location>
        <begin position="187"/>
        <end position="210"/>
    </location>
</feature>
<gene>
    <name evidence="9" type="ORF">HBA54_24050</name>
</gene>
<dbReference type="InterPro" id="IPR035906">
    <property type="entry name" value="MetI-like_sf"/>
</dbReference>
<keyword evidence="5 7" id="KW-1133">Transmembrane helix</keyword>
<evidence type="ECO:0000259" key="8">
    <source>
        <dbReference type="PROSITE" id="PS50928"/>
    </source>
</evidence>
<keyword evidence="10" id="KW-1185">Reference proteome</keyword>
<keyword evidence="2 7" id="KW-0813">Transport</keyword>
<comment type="similarity">
    <text evidence="7">Belongs to the binding-protein-dependent transport system permease family.</text>
</comment>
<feature type="transmembrane region" description="Helical" evidence="7">
    <location>
        <begin position="140"/>
        <end position="167"/>
    </location>
</feature>
<sequence length="332" mass="37076">MLSYFVRRLLVMIPTLLVISLVVFFIIQLPPGDFLETHIAELIAQGETVDSARIAFLREQYGLDKPMIEQYWVWLFGLLQGDLGYSFEFELPVGEVIGNRFWFTVLLAVATTIFTYIISFPIGIYSAVKQYSMSDYTVTLIGYFGLAMPNFLFALVLLHYANIWFGLSIGGLMDPRYIDAPWTLDKVISVINHLWIPMLVIGTSGTAAMIRRLRANMLDELQRQYVVTARAKGLSSTKIILKYPLRMALNPFIADIGMLLPQIVSGAALVSVVMDLPTNGPLLLRALQSQDMFLAGAFLMFEATLVVIGVFLSDVLLAMLDPRIRLGGASSK</sequence>
<evidence type="ECO:0000256" key="6">
    <source>
        <dbReference type="ARBA" id="ARBA00023136"/>
    </source>
</evidence>
<dbReference type="PROSITE" id="PS50928">
    <property type="entry name" value="ABC_TM1"/>
    <property type="match status" value="1"/>
</dbReference>
<evidence type="ECO:0000313" key="9">
    <source>
        <dbReference type="EMBL" id="NIA71670.1"/>
    </source>
</evidence>
<comment type="subcellular location">
    <subcellularLocation>
        <location evidence="1 7">Cell membrane</location>
        <topology evidence="1 7">Multi-pass membrane protein</topology>
    </subcellularLocation>
</comment>
<feature type="transmembrane region" description="Helical" evidence="7">
    <location>
        <begin position="101"/>
        <end position="128"/>
    </location>
</feature>
<accession>A0A967KFY8</accession>
<dbReference type="AlphaFoldDB" id="A0A967KFY8"/>
<feature type="transmembrane region" description="Helical" evidence="7">
    <location>
        <begin position="252"/>
        <end position="273"/>
    </location>
</feature>
<evidence type="ECO:0000256" key="5">
    <source>
        <dbReference type="ARBA" id="ARBA00022989"/>
    </source>
</evidence>
<organism evidence="9 10">
    <name type="scientific">Pelagibius litoralis</name>
    <dbReference type="NCBI Taxonomy" id="374515"/>
    <lineage>
        <taxon>Bacteria</taxon>
        <taxon>Pseudomonadati</taxon>
        <taxon>Pseudomonadota</taxon>
        <taxon>Alphaproteobacteria</taxon>
        <taxon>Rhodospirillales</taxon>
        <taxon>Rhodovibrionaceae</taxon>
        <taxon>Pelagibius</taxon>
    </lineage>
</organism>
<dbReference type="Gene3D" id="1.10.3720.10">
    <property type="entry name" value="MetI-like"/>
    <property type="match status" value="1"/>
</dbReference>
<dbReference type="EMBL" id="JAAQPH010000025">
    <property type="protein sequence ID" value="NIA71670.1"/>
    <property type="molecule type" value="Genomic_DNA"/>
</dbReference>
<name>A0A967KFY8_9PROT</name>
<dbReference type="PANTHER" id="PTHR30465:SF43">
    <property type="entry name" value="OLIGOPEPTIDE ABC TRANSPORTER, PERMEASE PROTEIN"/>
    <property type="match status" value="1"/>
</dbReference>